<dbReference type="AlphaFoldDB" id="W9H9B9"/>
<proteinExistence type="predicted"/>
<dbReference type="Pfam" id="PF12849">
    <property type="entry name" value="PBP_like_2"/>
    <property type="match status" value="1"/>
</dbReference>
<keyword evidence="1" id="KW-0732">Signal</keyword>
<dbReference type="EMBL" id="AVFL01000001">
    <property type="protein sequence ID" value="EWY42875.1"/>
    <property type="molecule type" value="Genomic_DNA"/>
</dbReference>
<dbReference type="OrthoDB" id="5506472at2"/>
<keyword evidence="4" id="KW-1185">Reference proteome</keyword>
<organism evidence="3 4">
    <name type="scientific">Skermanella stibiiresistens SB22</name>
    <dbReference type="NCBI Taxonomy" id="1385369"/>
    <lineage>
        <taxon>Bacteria</taxon>
        <taxon>Pseudomonadati</taxon>
        <taxon>Pseudomonadota</taxon>
        <taxon>Alphaproteobacteria</taxon>
        <taxon>Rhodospirillales</taxon>
        <taxon>Azospirillaceae</taxon>
        <taxon>Skermanella</taxon>
    </lineage>
</organism>
<evidence type="ECO:0000313" key="4">
    <source>
        <dbReference type="Proteomes" id="UP000019486"/>
    </source>
</evidence>
<dbReference type="Gene3D" id="3.40.190.10">
    <property type="entry name" value="Periplasmic binding protein-like II"/>
    <property type="match status" value="2"/>
</dbReference>
<comment type="caution">
    <text evidence="3">The sequence shown here is derived from an EMBL/GenBank/DDBJ whole genome shotgun (WGS) entry which is preliminary data.</text>
</comment>
<evidence type="ECO:0000256" key="1">
    <source>
        <dbReference type="ARBA" id="ARBA00022729"/>
    </source>
</evidence>
<name>W9H9B9_9PROT</name>
<evidence type="ECO:0000313" key="3">
    <source>
        <dbReference type="EMBL" id="EWY42875.1"/>
    </source>
</evidence>
<evidence type="ECO:0000259" key="2">
    <source>
        <dbReference type="Pfam" id="PF12849"/>
    </source>
</evidence>
<gene>
    <name evidence="3" type="ORF">N825_02305</name>
</gene>
<reference evidence="3 4" key="1">
    <citation type="submission" date="2013-08" db="EMBL/GenBank/DDBJ databases">
        <title>The genome sequence of Skermanella stibiiresistens.</title>
        <authorList>
            <person name="Zhu W."/>
            <person name="Wang G."/>
        </authorList>
    </citation>
    <scope>NUCLEOTIDE SEQUENCE [LARGE SCALE GENOMIC DNA]</scope>
    <source>
        <strain evidence="3 4">SB22</strain>
    </source>
</reference>
<dbReference type="STRING" id="1385369.N825_02305"/>
<feature type="domain" description="PBP" evidence="2">
    <location>
        <begin position="61"/>
        <end position="304"/>
    </location>
</feature>
<dbReference type="InterPro" id="IPR024370">
    <property type="entry name" value="PBP_domain"/>
</dbReference>
<dbReference type="Proteomes" id="UP000019486">
    <property type="component" value="Unassembled WGS sequence"/>
</dbReference>
<sequence length="320" mass="33640">MPHRGGSPPIDARPAIDGVFTRHRGFFEPGLTSSKYGPMSRGNILFAGLLASAVLLGCSTTASPAFANETIRIGGTGAALAAMRILGAEFAKLDPTVEVEVLPSLGTAGGIEALAEGVIDIGLAARALKPAEAARGIGEAACLTTALVFVANHKLRDQDPRDGIRRADLPALFRDPHATWPDGAPLKIILRARSGSEYPYLIKAVPGMDEALDDAHRRQGIPVGATDQENVDMALRTKGSLAITSLLQVRAENLPLRLVRLDGVAPSAKTLADGSYPFPYRICLLLPERPSAVGLKFVSFVTSPAGREALEALGGEEDKP</sequence>
<dbReference type="PANTHER" id="PTHR30570">
    <property type="entry name" value="PERIPLASMIC PHOSPHATE BINDING COMPONENT OF PHOSPHATE ABC TRANSPORTER"/>
    <property type="match status" value="1"/>
</dbReference>
<dbReference type="PANTHER" id="PTHR30570:SF1">
    <property type="entry name" value="PHOSPHATE-BINDING PROTEIN PSTS"/>
    <property type="match status" value="1"/>
</dbReference>
<protein>
    <recommendedName>
        <fullName evidence="2">PBP domain-containing protein</fullName>
    </recommendedName>
</protein>
<dbReference type="InterPro" id="IPR050811">
    <property type="entry name" value="Phosphate_ABC_transporter"/>
</dbReference>
<dbReference type="SUPFAM" id="SSF53850">
    <property type="entry name" value="Periplasmic binding protein-like II"/>
    <property type="match status" value="1"/>
</dbReference>
<accession>W9H9B9</accession>